<dbReference type="SUPFAM" id="SSF56601">
    <property type="entry name" value="beta-lactamase/transpeptidase-like"/>
    <property type="match status" value="1"/>
</dbReference>
<keyword evidence="4" id="KW-0328">Glycosyltransferase</keyword>
<comment type="caution">
    <text evidence="19">The sequence shown here is derived from an EMBL/GenBank/DDBJ whole genome shotgun (WGS) entry which is preliminary data.</text>
</comment>
<dbReference type="GO" id="GO:0016020">
    <property type="term" value="C:membrane"/>
    <property type="evidence" value="ECO:0007669"/>
    <property type="project" value="UniProtKB-SubCell"/>
</dbReference>
<dbReference type="GO" id="GO:0071555">
    <property type="term" value="P:cell wall organization"/>
    <property type="evidence" value="ECO:0007669"/>
    <property type="project" value="UniProtKB-KW"/>
</dbReference>
<proteinExistence type="predicted"/>
<evidence type="ECO:0000313" key="19">
    <source>
        <dbReference type="EMBL" id="KMQ94545.1"/>
    </source>
</evidence>
<organism evidence="19 20">
    <name type="scientific">Lasius niger</name>
    <name type="common">Black garden ant</name>
    <dbReference type="NCBI Taxonomy" id="67767"/>
    <lineage>
        <taxon>Eukaryota</taxon>
        <taxon>Metazoa</taxon>
        <taxon>Ecdysozoa</taxon>
        <taxon>Arthropoda</taxon>
        <taxon>Hexapoda</taxon>
        <taxon>Insecta</taxon>
        <taxon>Pterygota</taxon>
        <taxon>Neoptera</taxon>
        <taxon>Endopterygota</taxon>
        <taxon>Hymenoptera</taxon>
        <taxon>Apocrita</taxon>
        <taxon>Aculeata</taxon>
        <taxon>Formicoidea</taxon>
        <taxon>Formicidae</taxon>
        <taxon>Formicinae</taxon>
        <taxon>Lasius</taxon>
        <taxon>Lasius</taxon>
    </lineage>
</organism>
<dbReference type="InterPro" id="IPR036950">
    <property type="entry name" value="PBP_transglycosylase"/>
</dbReference>
<evidence type="ECO:0000256" key="2">
    <source>
        <dbReference type="ARBA" id="ARBA00022645"/>
    </source>
</evidence>
<gene>
    <name evidence="19" type="ORF">RF55_5289</name>
</gene>
<dbReference type="GO" id="GO:0004180">
    <property type="term" value="F:carboxypeptidase activity"/>
    <property type="evidence" value="ECO:0007669"/>
    <property type="project" value="UniProtKB-KW"/>
</dbReference>
<evidence type="ECO:0000256" key="14">
    <source>
        <dbReference type="ARBA" id="ARBA00044770"/>
    </source>
</evidence>
<dbReference type="OrthoDB" id="8121444at2759"/>
<dbReference type="PANTHER" id="PTHR32282">
    <property type="entry name" value="BINDING PROTEIN TRANSPEPTIDASE, PUTATIVE-RELATED"/>
    <property type="match status" value="1"/>
</dbReference>
<dbReference type="InterPro" id="IPR023346">
    <property type="entry name" value="Lysozyme-like_dom_sf"/>
</dbReference>
<evidence type="ECO:0000256" key="11">
    <source>
        <dbReference type="ARBA" id="ARBA00023136"/>
    </source>
</evidence>
<comment type="subcellular location">
    <subcellularLocation>
        <location evidence="1">Membrane</location>
    </subcellularLocation>
</comment>
<keyword evidence="10" id="KW-1133">Transmembrane helix</keyword>
<keyword evidence="8" id="KW-0133">Cell shape</keyword>
<evidence type="ECO:0000256" key="10">
    <source>
        <dbReference type="ARBA" id="ARBA00022989"/>
    </source>
</evidence>
<evidence type="ECO:0000256" key="7">
    <source>
        <dbReference type="ARBA" id="ARBA00022801"/>
    </source>
</evidence>
<keyword evidence="6" id="KW-0812">Transmembrane</keyword>
<keyword evidence="13" id="KW-0961">Cell wall biogenesis/degradation</keyword>
<keyword evidence="2" id="KW-0121">Carboxypeptidase</keyword>
<evidence type="ECO:0000256" key="12">
    <source>
        <dbReference type="ARBA" id="ARBA00023268"/>
    </source>
</evidence>
<dbReference type="SUPFAM" id="SSF53955">
    <property type="entry name" value="Lysozyme-like"/>
    <property type="match status" value="1"/>
</dbReference>
<keyword evidence="12" id="KW-0511">Multifunctional enzyme</keyword>
<dbReference type="AlphaFoldDB" id="A0A0J7NQ25"/>
<keyword evidence="20" id="KW-1185">Reference proteome</keyword>
<evidence type="ECO:0000259" key="18">
    <source>
        <dbReference type="Pfam" id="PF00912"/>
    </source>
</evidence>
<keyword evidence="5" id="KW-0808">Transferase</keyword>
<dbReference type="GO" id="GO:0008658">
    <property type="term" value="F:penicillin binding"/>
    <property type="evidence" value="ECO:0007669"/>
    <property type="project" value="InterPro"/>
</dbReference>
<evidence type="ECO:0000256" key="9">
    <source>
        <dbReference type="ARBA" id="ARBA00022984"/>
    </source>
</evidence>
<evidence type="ECO:0000256" key="3">
    <source>
        <dbReference type="ARBA" id="ARBA00022670"/>
    </source>
</evidence>
<feature type="compositionally biased region" description="Polar residues" evidence="16">
    <location>
        <begin position="666"/>
        <end position="692"/>
    </location>
</feature>
<keyword evidence="7" id="KW-0378">Hydrolase</keyword>
<accession>A0A0J7NQ25</accession>
<dbReference type="Proteomes" id="UP000036403">
    <property type="component" value="Unassembled WGS sequence"/>
</dbReference>
<dbReference type="InterPro" id="IPR050396">
    <property type="entry name" value="Glycosyltr_51/Transpeptidase"/>
</dbReference>
<dbReference type="Gene3D" id="3.40.710.10">
    <property type="entry name" value="DD-peptidase/beta-lactamase superfamily"/>
    <property type="match status" value="2"/>
</dbReference>
<dbReference type="InterPro" id="IPR001460">
    <property type="entry name" value="PCN-bd_Tpept"/>
</dbReference>
<evidence type="ECO:0000256" key="13">
    <source>
        <dbReference type="ARBA" id="ARBA00023316"/>
    </source>
</evidence>
<dbReference type="GO" id="GO:0006508">
    <property type="term" value="P:proteolysis"/>
    <property type="evidence" value="ECO:0007669"/>
    <property type="project" value="UniProtKB-KW"/>
</dbReference>
<evidence type="ECO:0000256" key="5">
    <source>
        <dbReference type="ARBA" id="ARBA00022679"/>
    </source>
</evidence>
<evidence type="ECO:0000256" key="6">
    <source>
        <dbReference type="ARBA" id="ARBA00022692"/>
    </source>
</evidence>
<dbReference type="InterPro" id="IPR012338">
    <property type="entry name" value="Beta-lactam/transpept-like"/>
</dbReference>
<feature type="domain" description="Penicillin-binding protein transpeptidase" evidence="17">
    <location>
        <begin position="306"/>
        <end position="592"/>
    </location>
</feature>
<evidence type="ECO:0000256" key="8">
    <source>
        <dbReference type="ARBA" id="ARBA00022960"/>
    </source>
</evidence>
<evidence type="ECO:0000256" key="4">
    <source>
        <dbReference type="ARBA" id="ARBA00022676"/>
    </source>
</evidence>
<evidence type="ECO:0000313" key="20">
    <source>
        <dbReference type="Proteomes" id="UP000036403"/>
    </source>
</evidence>
<feature type="region of interest" description="Disordered" evidence="16">
    <location>
        <begin position="665"/>
        <end position="725"/>
    </location>
</feature>
<dbReference type="PaxDb" id="67767-A0A0J7NQ25"/>
<dbReference type="EC" id="2.4.99.28" evidence="14"/>
<evidence type="ECO:0000256" key="16">
    <source>
        <dbReference type="SAM" id="MobiDB-lite"/>
    </source>
</evidence>
<sequence>MLLNHDSEVSIVRKVKEAMLATRMEHVLSKDRILEIYLNGIYLGDGAYGVVAAAKSYFNKSLDELTPAQAALLGSLPKSPSNYNPFLHPDWAMNRRNWVLGRMVETGALTEEQAEAAKKEPVAPVKTSRTGPMRDAEWFSEEVRRVLISHYGEKEALEGGLDVHTSLDPAIQKATTMALRNGLENYARRKEPMPGAFGKLTLQENALQALRGKTAEDKAFLLENLKDVKAPVGALDSWRVAVRLMGSDPVVAWVDPSAKGEQLQQAWLTGDDLKRGADKLKAGDLTLIIPRTKGPVRIAQIPAVQGAAVVMDARTGRVLALSGGWSFEQSQFDRALQAKRQPGSSFKPFVYLAAMEKDISPSQRFEDTPFEQGDWHPQNYEKDNWGALSLHDALRESRNLVTIRVANHVGLDSIIEIANHSGLSPNLPPYLSSALGTTETTVLQEAAAYASLANGGHAVQPSFIDYVQSPDGELLNRFIDPALSISEGESPEAPPVFRDNRVVVASPQSAYQMQIMMQDVIARGTGFRGKPGLSAYKIAGKTGTSQDWRDGWFAGFSPDLVTIVWVGYDTPRSLGENETGGRVSGPIWNEIMRKALPLRGKLDFPQPEGVQLAKYNTGLIDAVDAFRKDQSPGVSVVLHGEGSDMTLGEGDTGAAIIENLPDTEAQAGTSNGLTTGNPSGPQAGTQPVNAPQGQMAGQGAISPDAPPPQPSQQESSGDIGFGGLY</sequence>
<keyword evidence="9" id="KW-0573">Peptidoglycan synthesis</keyword>
<dbReference type="EMBL" id="LBMM01002637">
    <property type="protein sequence ID" value="KMQ94545.1"/>
    <property type="molecule type" value="Genomic_DNA"/>
</dbReference>
<reference evidence="19 20" key="1">
    <citation type="submission" date="2015-04" db="EMBL/GenBank/DDBJ databases">
        <title>Lasius niger genome sequencing.</title>
        <authorList>
            <person name="Konorov E.A."/>
            <person name="Nikitin M.A."/>
            <person name="Kirill M.V."/>
            <person name="Chang P."/>
        </authorList>
    </citation>
    <scope>NUCLEOTIDE SEQUENCE [LARGE SCALE GENOMIC DNA]</scope>
    <source>
        <tissue evidence="19">Whole</tissue>
    </source>
</reference>
<name>A0A0J7NQ25_LASNI</name>
<evidence type="ECO:0000256" key="15">
    <source>
        <dbReference type="ARBA" id="ARBA00049902"/>
    </source>
</evidence>
<keyword evidence="3" id="KW-0645">Protease</keyword>
<dbReference type="PANTHER" id="PTHR32282:SF27">
    <property type="entry name" value="PENICILLIN-BINDING PROTEIN 1A"/>
    <property type="match status" value="1"/>
</dbReference>
<dbReference type="STRING" id="67767.A0A0J7NQ25"/>
<keyword evidence="11" id="KW-0472">Membrane</keyword>
<dbReference type="Pfam" id="PF00912">
    <property type="entry name" value="Transgly"/>
    <property type="match status" value="1"/>
</dbReference>
<evidence type="ECO:0000259" key="17">
    <source>
        <dbReference type="Pfam" id="PF00905"/>
    </source>
</evidence>
<dbReference type="Gene3D" id="1.10.3810.10">
    <property type="entry name" value="Biosynthetic peptidoglycan transglycosylase-like"/>
    <property type="match status" value="1"/>
</dbReference>
<protein>
    <recommendedName>
        <fullName evidence="14">peptidoglycan glycosyltransferase</fullName>
        <ecNumber evidence="14">2.4.99.28</ecNumber>
    </recommendedName>
</protein>
<dbReference type="GO" id="GO:0008360">
    <property type="term" value="P:regulation of cell shape"/>
    <property type="evidence" value="ECO:0007669"/>
    <property type="project" value="UniProtKB-KW"/>
</dbReference>
<feature type="domain" description="Glycosyl transferase family 51" evidence="18">
    <location>
        <begin position="6"/>
        <end position="103"/>
    </location>
</feature>
<dbReference type="GO" id="GO:0008955">
    <property type="term" value="F:peptidoglycan glycosyltransferase activity"/>
    <property type="evidence" value="ECO:0007669"/>
    <property type="project" value="UniProtKB-EC"/>
</dbReference>
<comment type="catalytic activity">
    <reaction evidence="15">
        <text>[GlcNAc-(1-&gt;4)-Mur2Ac(oyl-L-Ala-gamma-D-Glu-L-Lys-D-Ala-D-Ala)](n)-di-trans,octa-cis-undecaprenyl diphosphate + beta-D-GlcNAc-(1-&gt;4)-Mur2Ac(oyl-L-Ala-gamma-D-Glu-L-Lys-D-Ala-D-Ala)-di-trans,octa-cis-undecaprenyl diphosphate = [GlcNAc-(1-&gt;4)-Mur2Ac(oyl-L-Ala-gamma-D-Glu-L-Lys-D-Ala-D-Ala)](n+1)-di-trans,octa-cis-undecaprenyl diphosphate + di-trans,octa-cis-undecaprenyl diphosphate + H(+)</text>
        <dbReference type="Rhea" id="RHEA:23708"/>
        <dbReference type="Rhea" id="RHEA-COMP:9602"/>
        <dbReference type="Rhea" id="RHEA-COMP:9603"/>
        <dbReference type="ChEBI" id="CHEBI:15378"/>
        <dbReference type="ChEBI" id="CHEBI:58405"/>
        <dbReference type="ChEBI" id="CHEBI:60033"/>
        <dbReference type="ChEBI" id="CHEBI:78435"/>
        <dbReference type="EC" id="2.4.99.28"/>
    </reaction>
</comment>
<dbReference type="InterPro" id="IPR001264">
    <property type="entry name" value="Glyco_trans_51"/>
</dbReference>
<evidence type="ECO:0000256" key="1">
    <source>
        <dbReference type="ARBA" id="ARBA00004370"/>
    </source>
</evidence>
<dbReference type="Pfam" id="PF00905">
    <property type="entry name" value="Transpeptidase"/>
    <property type="match status" value="1"/>
</dbReference>